<evidence type="ECO:0000313" key="2">
    <source>
        <dbReference type="Proteomes" id="UP000011115"/>
    </source>
</evidence>
<accession>M1BGX7</accession>
<dbReference type="Gramene" id="PGSC0003DMT400044985">
    <property type="protein sequence ID" value="PGSC0003DMT400044985"/>
    <property type="gene ID" value="PGSC0003DMG400017447"/>
</dbReference>
<dbReference type="AlphaFoldDB" id="M1BGX7"/>
<reference evidence="2" key="1">
    <citation type="journal article" date="2011" name="Nature">
        <title>Genome sequence and analysis of the tuber crop potato.</title>
        <authorList>
            <consortium name="The Potato Genome Sequencing Consortium"/>
        </authorList>
    </citation>
    <scope>NUCLEOTIDE SEQUENCE [LARGE SCALE GENOMIC DNA]</scope>
    <source>
        <strain evidence="2">cv. DM1-3 516 R44</strain>
    </source>
</reference>
<dbReference type="PaxDb" id="4113-PGSC0003DMT400044985"/>
<name>M1BGX7_SOLTU</name>
<reference evidence="1" key="2">
    <citation type="submission" date="2015-06" db="UniProtKB">
        <authorList>
            <consortium name="EnsemblPlants"/>
        </authorList>
    </citation>
    <scope>IDENTIFICATION</scope>
    <source>
        <strain evidence="1">DM1-3 516 R44</strain>
    </source>
</reference>
<organism evidence="1 2">
    <name type="scientific">Solanum tuberosum</name>
    <name type="common">Potato</name>
    <dbReference type="NCBI Taxonomy" id="4113"/>
    <lineage>
        <taxon>Eukaryota</taxon>
        <taxon>Viridiplantae</taxon>
        <taxon>Streptophyta</taxon>
        <taxon>Embryophyta</taxon>
        <taxon>Tracheophyta</taxon>
        <taxon>Spermatophyta</taxon>
        <taxon>Magnoliopsida</taxon>
        <taxon>eudicotyledons</taxon>
        <taxon>Gunneridae</taxon>
        <taxon>Pentapetalae</taxon>
        <taxon>asterids</taxon>
        <taxon>lamiids</taxon>
        <taxon>Solanales</taxon>
        <taxon>Solanaceae</taxon>
        <taxon>Solanoideae</taxon>
        <taxon>Solaneae</taxon>
        <taxon>Solanum</taxon>
    </lineage>
</organism>
<keyword evidence="2" id="KW-1185">Reference proteome</keyword>
<protein>
    <submittedName>
        <fullName evidence="1">Uncharacterized protein</fullName>
    </submittedName>
</protein>
<sequence>MQQRRTLHTLFSSPPLSSDWRDHAALTATTGEAPPCLLHLLSLSPGKTPSPATSFSSSPSIPLSSLFRRWKHRRTTNRPSSVGEIDNNKMTIYACSFGQRASARTSQLQAPPPLLFSRVRLSKIKTGALKLRPVDSGRSITTHRAPTSHSDQWI</sequence>
<evidence type="ECO:0000313" key="1">
    <source>
        <dbReference type="EnsemblPlants" id="PGSC0003DMT400044985"/>
    </source>
</evidence>
<dbReference type="InParanoid" id="M1BGX7"/>
<dbReference type="EnsemblPlants" id="PGSC0003DMT400044985">
    <property type="protein sequence ID" value="PGSC0003DMT400044985"/>
    <property type="gene ID" value="PGSC0003DMG400017447"/>
</dbReference>
<dbReference type="HOGENOM" id="CLU_1707383_0_0_1"/>
<proteinExistence type="predicted"/>
<dbReference type="Proteomes" id="UP000011115">
    <property type="component" value="Unassembled WGS sequence"/>
</dbReference>